<gene>
    <name evidence="2" type="ORF">OIK44_20110</name>
</gene>
<sequence length="151" mass="16217">MSNIKIFKFDGAIQGYPESRPSSVAAMRAQLAELVGNAAIVSMHKAALPMKPCPGMPSGSINVYEVTALAWFTLEHRDDGTQGFVRLADFDADAAGITAEFASLRRPAPARSAHPLRTYARDWAGGMVSYQPKGRPSAAAQPLRKRATENA</sequence>
<proteinExistence type="predicted"/>
<dbReference type="RefSeq" id="WP_273673352.1">
    <property type="nucleotide sequence ID" value="NZ_JAQQXR010000009.1"/>
</dbReference>
<feature type="region of interest" description="Disordered" evidence="1">
    <location>
        <begin position="130"/>
        <end position="151"/>
    </location>
</feature>
<comment type="caution">
    <text evidence="2">The sequence shown here is derived from an EMBL/GenBank/DDBJ whole genome shotgun (WGS) entry which is preliminary data.</text>
</comment>
<protein>
    <submittedName>
        <fullName evidence="2">Uncharacterized protein</fullName>
    </submittedName>
</protein>
<evidence type="ECO:0000256" key="1">
    <source>
        <dbReference type="SAM" id="MobiDB-lite"/>
    </source>
</evidence>
<accession>A0ABT5K774</accession>
<evidence type="ECO:0000313" key="3">
    <source>
        <dbReference type="Proteomes" id="UP001221208"/>
    </source>
</evidence>
<organism evidence="2 3">
    <name type="scientific">Janthinobacterium fluminis</name>
    <dbReference type="NCBI Taxonomy" id="2987524"/>
    <lineage>
        <taxon>Bacteria</taxon>
        <taxon>Pseudomonadati</taxon>
        <taxon>Pseudomonadota</taxon>
        <taxon>Betaproteobacteria</taxon>
        <taxon>Burkholderiales</taxon>
        <taxon>Oxalobacteraceae</taxon>
        <taxon>Janthinobacterium</taxon>
    </lineage>
</organism>
<keyword evidence="3" id="KW-1185">Reference proteome</keyword>
<reference evidence="2 3" key="1">
    <citation type="submission" date="2022-10" db="EMBL/GenBank/DDBJ databases">
        <title>Janthinobacterium sp. hw3 Genome sequencing.</title>
        <authorList>
            <person name="Park S."/>
        </authorList>
    </citation>
    <scope>NUCLEOTIDE SEQUENCE [LARGE SCALE GENOMIC DNA]</scope>
    <source>
        <strain evidence="3">hw3</strain>
    </source>
</reference>
<dbReference type="EMBL" id="JAQQXR010000009">
    <property type="protein sequence ID" value="MDC8759896.1"/>
    <property type="molecule type" value="Genomic_DNA"/>
</dbReference>
<name>A0ABT5K774_9BURK</name>
<dbReference type="Proteomes" id="UP001221208">
    <property type="component" value="Unassembled WGS sequence"/>
</dbReference>
<evidence type="ECO:0000313" key="2">
    <source>
        <dbReference type="EMBL" id="MDC8759896.1"/>
    </source>
</evidence>